<feature type="transmembrane region" description="Helical" evidence="12">
    <location>
        <begin position="184"/>
        <end position="203"/>
    </location>
</feature>
<dbReference type="PANTHER" id="PTHR11432:SF3">
    <property type="entry name" value="NADH-UBIQUINONE OXIDOREDUCTASE CHAIN 1"/>
    <property type="match status" value="1"/>
</dbReference>
<dbReference type="GO" id="GO:0003954">
    <property type="term" value="F:NADH dehydrogenase activity"/>
    <property type="evidence" value="ECO:0007669"/>
    <property type="project" value="TreeGrafter"/>
</dbReference>
<keyword evidence="9 12" id="KW-0472">Membrane</keyword>
<name>A0A8S4BZW6_9ACAR</name>
<keyword evidence="6 11" id="KW-0812">Transmembrane</keyword>
<comment type="subcellular location">
    <subcellularLocation>
        <location evidence="11">Mitochondrion inner membrane</location>
        <topology evidence="11">Multi-pass membrane protein</topology>
    </subcellularLocation>
    <subcellularLocation>
        <location evidence="2">Mitochondrion membrane</location>
        <topology evidence="2">Multi-pass membrane protein</topology>
    </subcellularLocation>
</comment>
<dbReference type="InterPro" id="IPR001694">
    <property type="entry name" value="NADH_UbQ_OxRdtase_su1/FPO"/>
</dbReference>
<comment type="function">
    <text evidence="1">Core subunit of the mitochondrial membrane respiratory chain NADH dehydrogenase (Complex I) that is believed to belong to the minimal assembly required for catalysis. Complex I functions in the transfer of electrons from NADH to the respiratory chain. The immediate electron acceptor for the enzyme is believed to be ubiquinone.</text>
</comment>
<evidence type="ECO:0000256" key="9">
    <source>
        <dbReference type="ARBA" id="ARBA00023136"/>
    </source>
</evidence>
<dbReference type="GO" id="GO:0009060">
    <property type="term" value="P:aerobic respiration"/>
    <property type="evidence" value="ECO:0007669"/>
    <property type="project" value="TreeGrafter"/>
</dbReference>
<dbReference type="EMBL" id="CAJVAF010000092">
    <property type="protein sequence ID" value="CAG7590208.1"/>
    <property type="molecule type" value="Genomic_DNA"/>
</dbReference>
<evidence type="ECO:0000256" key="8">
    <source>
        <dbReference type="ARBA" id="ARBA00023075"/>
    </source>
</evidence>
<dbReference type="AlphaFoldDB" id="A0A8S4BZW6"/>
<reference evidence="13" key="1">
    <citation type="submission" date="2021-06" db="EMBL/GenBank/DDBJ databases">
        <authorList>
            <person name="Nardi T."/>
            <person name="Nardi T."/>
        </authorList>
    </citation>
    <scope>NUCLEOTIDE SEQUENCE</scope>
</reference>
<feature type="transmembrane region" description="Helical" evidence="12">
    <location>
        <begin position="240"/>
        <end position="260"/>
    </location>
</feature>
<dbReference type="HAMAP" id="MF_01350">
    <property type="entry name" value="NDH1_NuoH"/>
    <property type="match status" value="1"/>
</dbReference>
<evidence type="ECO:0000256" key="12">
    <source>
        <dbReference type="SAM" id="Phobius"/>
    </source>
</evidence>
<feature type="transmembrane region" description="Helical" evidence="12">
    <location>
        <begin position="78"/>
        <end position="98"/>
    </location>
</feature>
<keyword evidence="7 12" id="KW-1133">Transmembrane helix</keyword>
<evidence type="ECO:0000313" key="13">
    <source>
        <dbReference type="EMBL" id="CAG7590208.1"/>
    </source>
</evidence>
<evidence type="ECO:0000256" key="11">
    <source>
        <dbReference type="RuleBase" id="RU000471"/>
    </source>
</evidence>
<feature type="transmembrane region" description="Helical" evidence="12">
    <location>
        <begin position="152"/>
        <end position="172"/>
    </location>
</feature>
<dbReference type="NCBIfam" id="NF004745">
    <property type="entry name" value="PRK06076.1-6"/>
    <property type="match status" value="1"/>
</dbReference>
<accession>A0A8S4BZW6</accession>
<keyword evidence="5" id="KW-0813">Transport</keyword>
<dbReference type="NCBIfam" id="NF004741">
    <property type="entry name" value="PRK06076.1-2"/>
    <property type="match status" value="1"/>
</dbReference>
<comment type="caution">
    <text evidence="13">The sequence shown here is derived from an EMBL/GenBank/DDBJ whole genome shotgun (WGS) entry which is preliminary data.</text>
</comment>
<keyword evidence="11" id="KW-0520">NAD</keyword>
<dbReference type="PANTHER" id="PTHR11432">
    <property type="entry name" value="NADH DEHYDROGENASE SUBUNIT 1"/>
    <property type="match status" value="1"/>
</dbReference>
<evidence type="ECO:0000256" key="6">
    <source>
        <dbReference type="ARBA" id="ARBA00022692"/>
    </source>
</evidence>
<feature type="transmembrane region" description="Helical" evidence="12">
    <location>
        <begin position="110"/>
        <end position="132"/>
    </location>
</feature>
<keyword evidence="8" id="KW-0830">Ubiquinone</keyword>
<evidence type="ECO:0000256" key="7">
    <source>
        <dbReference type="ARBA" id="ARBA00022989"/>
    </source>
</evidence>
<evidence type="ECO:0000256" key="2">
    <source>
        <dbReference type="ARBA" id="ARBA00004225"/>
    </source>
</evidence>
<dbReference type="PROSITE" id="PS00668">
    <property type="entry name" value="COMPLEX1_ND1_2"/>
    <property type="match status" value="1"/>
</dbReference>
<evidence type="ECO:0000256" key="3">
    <source>
        <dbReference type="ARBA" id="ARBA00010535"/>
    </source>
</evidence>
<proteinExistence type="inferred from homology"/>
<dbReference type="InterPro" id="IPR018086">
    <property type="entry name" value="NADH_UbQ_OxRdtase_su1_CS"/>
</dbReference>
<dbReference type="PROSITE" id="PS00667">
    <property type="entry name" value="COMPLEX1_ND1_1"/>
    <property type="match status" value="1"/>
</dbReference>
<protein>
    <recommendedName>
        <fullName evidence="4">NADH-ubiquinone oxidoreductase chain 1</fullName>
    </recommendedName>
    <alternativeName>
        <fullName evidence="10">NADH dehydrogenase subunit 1</fullName>
    </alternativeName>
</protein>
<evidence type="ECO:0000256" key="5">
    <source>
        <dbReference type="ARBA" id="ARBA00022448"/>
    </source>
</evidence>
<evidence type="ECO:0000256" key="10">
    <source>
        <dbReference type="ARBA" id="ARBA00031024"/>
    </source>
</evidence>
<dbReference type="Proteomes" id="UP000837675">
    <property type="component" value="Unassembled WGS sequence"/>
</dbReference>
<gene>
    <name evidence="13" type="ORF">MHYMCMPASI_00265</name>
</gene>
<dbReference type="GO" id="GO:0005743">
    <property type="term" value="C:mitochondrial inner membrane"/>
    <property type="evidence" value="ECO:0007669"/>
    <property type="project" value="UniProtKB-SubCell"/>
</dbReference>
<sequence>MIEFFESISTILLKILALLIPLILSVAYLTLMERKVIGWMQLRVGPNVTGPFGLLQPIADAVKLIFKEPIIPARSDKLLFFLAPAINFSLAMIGWAVIPVSDFVIADINVGVLYLLAISSLGVYGIIIAGWASNSKYAFLGAIRSAAQMVSYEVSIGLCIVTVLIVTQTMNLKQIVLVQQDMPLYLQLLLLPMFVVFFISILAETNRHPFDLPEAESELVAGYNVEYSSTAFALFFLGEYANMILMSAIATILFLGGWLPPFGLSYLSFIPGVAWFVIKILFCLFVFIWVRASLPRYRYDQLMRLGWKVLLPLTLLWVVLVASIVLITGFKPV</sequence>
<comment type="similarity">
    <text evidence="3 11">Belongs to the complex I subunit 1 family.</text>
</comment>
<keyword evidence="14" id="KW-1185">Reference proteome</keyword>
<evidence type="ECO:0000256" key="4">
    <source>
        <dbReference type="ARBA" id="ARBA00021009"/>
    </source>
</evidence>
<feature type="transmembrane region" description="Helical" evidence="12">
    <location>
        <begin position="310"/>
        <end position="330"/>
    </location>
</feature>
<feature type="transmembrane region" description="Helical" evidence="12">
    <location>
        <begin position="12"/>
        <end position="31"/>
    </location>
</feature>
<evidence type="ECO:0000313" key="14">
    <source>
        <dbReference type="Proteomes" id="UP000837675"/>
    </source>
</evidence>
<feature type="transmembrane region" description="Helical" evidence="12">
    <location>
        <begin position="266"/>
        <end position="290"/>
    </location>
</feature>
<dbReference type="Pfam" id="PF00146">
    <property type="entry name" value="NADHdh"/>
    <property type="match status" value="1"/>
</dbReference>
<organism evidence="13 14">
    <name type="scientific">Hyalomma marginatum</name>
    <dbReference type="NCBI Taxonomy" id="34627"/>
    <lineage>
        <taxon>Eukaryota</taxon>
        <taxon>Metazoa</taxon>
        <taxon>Ecdysozoa</taxon>
        <taxon>Arthropoda</taxon>
        <taxon>Chelicerata</taxon>
        <taxon>Arachnida</taxon>
        <taxon>Acari</taxon>
        <taxon>Parasitiformes</taxon>
        <taxon>Ixodida</taxon>
        <taxon>Ixodoidea</taxon>
        <taxon>Ixodidae</taxon>
        <taxon>Hyalomminae</taxon>
        <taxon>Hyalomma</taxon>
    </lineage>
</organism>
<evidence type="ECO:0000256" key="1">
    <source>
        <dbReference type="ARBA" id="ARBA00003257"/>
    </source>
</evidence>